<sequence>MPYISQNFIEKLLDETNLEDIIKDFVQLKREGANLKGLSPFKDERTPSFVVSPAKQVWKDFSTDLGGNNAVSFLMAKNYSFVDAIAYIAKKQGLTIQYEDSKEAKAYQEKLVKINSLRPTLKRAIATYQNEFANLPKDHPAKHEVFTKRQYNQDIIDTYQIGYAPGSKFLYGKLKENALVEDGKATSLITGTNDFYNNRVTYTIFDANGEPISIAGRDLQPDPKIKWLNGRTTELYKKEFTWYGLHIAKQEIRKTGVAYIMEGYNDVIAFQTNGLLNAVAPCGTSIHDNQIKVLKKYADIVYFCMDDDKAGRKSALKNIPRFIEAGFRCYVVAFKECDPDDFVRLHNEALKTKTLVEVLDQQTKISEGFKLLLQQLDTKDDVTKSVIAKQLCEVISKISDDSIVSIYQKWLQKESGVSITDIKKWIKEFQQARDDEAKERYIANHEYELPKGVEMTEDILNDIKRYQMFQAGNKIYSQLGYEYPIKFSPCSNFSVEIIQHMRDEDFPKKLVSVENTFKESFVFDVPSDTFNSHQMFQKAMTNFGNFRWSGRSEDLVRLQALLFDKMGNGRSVDVLGWQQEGFFLFNNLVVVPGDKNLDIDKNGCFKFKGTSYYVPSANHIYKDNPYKYTPQKQFRHIPGTISELDYFAKVHRVHGNHAISAIFHAISCMFHDIVVKSLKGFPINFSYGPPGTGKDELNHAVKSLWGIPQIATNLEGKNATKTATIRELAQFTNCLLEWSEYSRGDSELDGTIKSVWDLRGKKVGKFESRVATDNVPVLSGIALTGNEYPDNSAIITRIIWNDMNRTDFTEADELAFNELNDIIEEGLTHITVKILNQRQLVEANFNKEYRLLMDIYQRRIPDCNKRMLKNISTLTAFYNVLKDVIDFPFSQNQILDHFTAITEAQMRKLTSSSIVTRWWDCFVASMRGVDHDIIKVSRDIKLDGSMLYFQFTNCYTKIYRQWSRQYSDNAPAKTTMKEALTKDQIFVEEKASVQYNTGSDRIRSSAMIVDISRMPEDLHTLLKSEVNRQEFEMNLHPFSPEPPLNKDSNGEKVDEPEQGEIPF</sequence>
<dbReference type="CDD" id="cd03364">
    <property type="entry name" value="TOPRIM_DnaG_primases"/>
    <property type="match status" value="1"/>
</dbReference>
<keyword evidence="5" id="KW-0235">DNA replication</keyword>
<dbReference type="PROSITE" id="PS50880">
    <property type="entry name" value="TOPRIM"/>
    <property type="match status" value="1"/>
</dbReference>
<evidence type="ECO:0000256" key="1">
    <source>
        <dbReference type="ARBA" id="ARBA00022478"/>
    </source>
</evidence>
<evidence type="ECO:0000256" key="5">
    <source>
        <dbReference type="ARBA" id="ARBA00022705"/>
    </source>
</evidence>
<dbReference type="PANTHER" id="PTHR30313:SF2">
    <property type="entry name" value="DNA PRIMASE"/>
    <property type="match status" value="1"/>
</dbReference>
<dbReference type="Pfam" id="PF13155">
    <property type="entry name" value="Toprim_2"/>
    <property type="match status" value="1"/>
</dbReference>
<evidence type="ECO:0000259" key="11">
    <source>
        <dbReference type="PROSITE" id="PS50880"/>
    </source>
</evidence>
<evidence type="ECO:0000256" key="9">
    <source>
        <dbReference type="ARBA" id="ARBA00023163"/>
    </source>
</evidence>
<keyword evidence="9" id="KW-0804">Transcription</keyword>
<dbReference type="InterPro" id="IPR013264">
    <property type="entry name" value="DNAG_N"/>
</dbReference>
<dbReference type="RefSeq" id="WP_386065344.1">
    <property type="nucleotide sequence ID" value="NZ_JBHLTQ010000018.1"/>
</dbReference>
<keyword evidence="4" id="KW-0548">Nucleotidyltransferase</keyword>
<evidence type="ECO:0000313" key="12">
    <source>
        <dbReference type="EMBL" id="MFC0605915.1"/>
    </source>
</evidence>
<keyword evidence="6" id="KW-0479">Metal-binding</keyword>
<dbReference type="InterPro" id="IPR050219">
    <property type="entry name" value="DnaG_primase"/>
</dbReference>
<feature type="region of interest" description="Disordered" evidence="10">
    <location>
        <begin position="1035"/>
        <end position="1063"/>
    </location>
</feature>
<evidence type="ECO:0000256" key="8">
    <source>
        <dbReference type="ARBA" id="ARBA00022833"/>
    </source>
</evidence>
<dbReference type="SUPFAM" id="SSF57783">
    <property type="entry name" value="Zinc beta-ribbon"/>
    <property type="match status" value="1"/>
</dbReference>
<evidence type="ECO:0000256" key="4">
    <source>
        <dbReference type="ARBA" id="ARBA00022695"/>
    </source>
</evidence>
<keyword evidence="1" id="KW-0240">DNA-directed RNA polymerase</keyword>
<dbReference type="Proteomes" id="UP001589832">
    <property type="component" value="Unassembled WGS sequence"/>
</dbReference>
<evidence type="ECO:0000256" key="2">
    <source>
        <dbReference type="ARBA" id="ARBA00022515"/>
    </source>
</evidence>
<keyword evidence="2" id="KW-0639">Primosome</keyword>
<dbReference type="Gene3D" id="3.90.980.10">
    <property type="entry name" value="DNA primase, catalytic core, N-terminal domain"/>
    <property type="match status" value="1"/>
</dbReference>
<dbReference type="Gene3D" id="3.40.1360.10">
    <property type="match status" value="1"/>
</dbReference>
<evidence type="ECO:0000313" key="13">
    <source>
        <dbReference type="Proteomes" id="UP001589832"/>
    </source>
</evidence>
<dbReference type="SUPFAM" id="SSF56731">
    <property type="entry name" value="DNA primase core"/>
    <property type="match status" value="1"/>
</dbReference>
<dbReference type="Pfam" id="PF08275">
    <property type="entry name" value="DNAG_N"/>
    <property type="match status" value="1"/>
</dbReference>
<dbReference type="SMART" id="SM00400">
    <property type="entry name" value="ZnF_CHCC"/>
    <property type="match status" value="1"/>
</dbReference>
<dbReference type="InterPro" id="IPR006171">
    <property type="entry name" value="TOPRIM_dom"/>
</dbReference>
<name>A0ABV6QCB1_9FLAO</name>
<evidence type="ECO:0000256" key="7">
    <source>
        <dbReference type="ARBA" id="ARBA00022771"/>
    </source>
</evidence>
<proteinExistence type="predicted"/>
<dbReference type="EMBL" id="JBHLTQ010000018">
    <property type="protein sequence ID" value="MFC0605915.1"/>
    <property type="molecule type" value="Genomic_DNA"/>
</dbReference>
<dbReference type="InterPro" id="IPR036977">
    <property type="entry name" value="DNA_primase_Znf_CHC2"/>
</dbReference>
<keyword evidence="3" id="KW-0808">Transferase</keyword>
<evidence type="ECO:0000256" key="6">
    <source>
        <dbReference type="ARBA" id="ARBA00022723"/>
    </source>
</evidence>
<accession>A0ABV6QCB1</accession>
<feature type="domain" description="Toprim" evidence="11">
    <location>
        <begin position="256"/>
        <end position="337"/>
    </location>
</feature>
<dbReference type="Gene3D" id="3.90.580.10">
    <property type="entry name" value="Zinc finger, CHC2-type domain"/>
    <property type="match status" value="1"/>
</dbReference>
<evidence type="ECO:0000256" key="10">
    <source>
        <dbReference type="SAM" id="MobiDB-lite"/>
    </source>
</evidence>
<protein>
    <submittedName>
        <fullName evidence="12">DNA primase</fullName>
    </submittedName>
</protein>
<dbReference type="PANTHER" id="PTHR30313">
    <property type="entry name" value="DNA PRIMASE"/>
    <property type="match status" value="1"/>
</dbReference>
<reference evidence="12 13" key="1">
    <citation type="submission" date="2024-09" db="EMBL/GenBank/DDBJ databases">
        <authorList>
            <person name="Sun Q."/>
            <person name="Mori K."/>
        </authorList>
    </citation>
    <scope>NUCLEOTIDE SEQUENCE [LARGE SCALE GENOMIC DNA]</scope>
    <source>
        <strain evidence="12 13">NCAIM B.02481</strain>
    </source>
</reference>
<keyword evidence="7" id="KW-0863">Zinc-finger</keyword>
<evidence type="ECO:0000256" key="3">
    <source>
        <dbReference type="ARBA" id="ARBA00022679"/>
    </source>
</evidence>
<dbReference type="InterPro" id="IPR002694">
    <property type="entry name" value="Znf_CHC2"/>
</dbReference>
<keyword evidence="13" id="KW-1185">Reference proteome</keyword>
<dbReference type="SMART" id="SM00493">
    <property type="entry name" value="TOPRIM"/>
    <property type="match status" value="1"/>
</dbReference>
<gene>
    <name evidence="12" type="ORF">ACFFGA_15240</name>
</gene>
<dbReference type="InterPro" id="IPR034151">
    <property type="entry name" value="TOPRIM_DnaG_bac"/>
</dbReference>
<dbReference type="InterPro" id="IPR037068">
    <property type="entry name" value="DNA_primase_core_N_sf"/>
</dbReference>
<keyword evidence="8" id="KW-0862">Zinc</keyword>
<dbReference type="Pfam" id="PF01807">
    <property type="entry name" value="Zn_ribbon_DnaG"/>
    <property type="match status" value="1"/>
</dbReference>
<comment type="caution">
    <text evidence="12">The sequence shown here is derived from an EMBL/GenBank/DDBJ whole genome shotgun (WGS) entry which is preliminary data.</text>
</comment>
<organism evidence="12 13">
    <name type="scientific">Winogradskyella pulchriflava</name>
    <dbReference type="NCBI Taxonomy" id="1110688"/>
    <lineage>
        <taxon>Bacteria</taxon>
        <taxon>Pseudomonadati</taxon>
        <taxon>Bacteroidota</taxon>
        <taxon>Flavobacteriia</taxon>
        <taxon>Flavobacteriales</taxon>
        <taxon>Flavobacteriaceae</taxon>
        <taxon>Winogradskyella</taxon>
    </lineage>
</organism>